<organism evidence="1 2">
    <name type="scientific">Pseudoalteromonas luteoviolacea</name>
    <dbReference type="NCBI Taxonomy" id="43657"/>
    <lineage>
        <taxon>Bacteria</taxon>
        <taxon>Pseudomonadati</taxon>
        <taxon>Pseudomonadota</taxon>
        <taxon>Gammaproteobacteria</taxon>
        <taxon>Alteromonadales</taxon>
        <taxon>Pseudoalteromonadaceae</taxon>
        <taxon>Pseudoalteromonas</taxon>
    </lineage>
</organism>
<dbReference type="Proteomes" id="UP000031327">
    <property type="component" value="Unassembled WGS sequence"/>
</dbReference>
<reference evidence="1 2" key="1">
    <citation type="submission" date="2014-12" db="EMBL/GenBank/DDBJ databases">
        <title>Draft Genome Sequence of Pseudoalteromonas luteoviolacea HI1.</title>
        <authorList>
            <person name="Asahina A.Y."/>
            <person name="Hadfield M.G."/>
        </authorList>
    </citation>
    <scope>NUCLEOTIDE SEQUENCE [LARGE SCALE GENOMIC DNA]</scope>
    <source>
        <strain evidence="1 2">HI1</strain>
    </source>
</reference>
<sequence>MSHGMPFTPDIEQTAIAIAYRNRRMIADEVCPRMPVGKRTFEYRTYDKAERMTIPNTRVGRKSAINQVEFTTEEGSASCEDHGLSDVVPNSDIKEAPHNYNPLHHATEGISDLMLLAREVRVAELFKNPTNYGYHRELGKNNLKYLDDDSLDILQFFQELIDDMLVTPNHMTLPRKILTKLRSCKHVIKAYNGSLGDSGLVPIGFIQDTLGIDKVHVGEAWVNTAKKGETPSFVEAWGNDHISFTRSDPLASASNGRMTFAFTAQFGDRISGRRDVAAGLDGAIEVMVGEKVKELSIAKDYGMILTNLLKP</sequence>
<dbReference type="OrthoDB" id="572526at2"/>
<evidence type="ECO:0000313" key="1">
    <source>
        <dbReference type="EMBL" id="KID56854.1"/>
    </source>
</evidence>
<dbReference type="InterPro" id="IPR053738">
    <property type="entry name" value="Lambda_capsid_assembly"/>
</dbReference>
<evidence type="ECO:0000313" key="2">
    <source>
        <dbReference type="Proteomes" id="UP000031327"/>
    </source>
</evidence>
<gene>
    <name evidence="1" type="ORF">JF50_13230</name>
</gene>
<comment type="caution">
    <text evidence="1">The sequence shown here is derived from an EMBL/GenBank/DDBJ whole genome shotgun (WGS) entry which is preliminary data.</text>
</comment>
<name>A0A0C1MIL4_9GAMM</name>
<accession>A0A0C1MIL4</accession>
<proteinExistence type="predicted"/>
<dbReference type="AlphaFoldDB" id="A0A0C1MIL4"/>
<protein>
    <submittedName>
        <fullName evidence="1">Capsid protein</fullName>
    </submittedName>
</protein>
<dbReference type="Gene3D" id="3.90.1690.10">
    <property type="entry name" value="phage-related protein like domain"/>
    <property type="match status" value="1"/>
</dbReference>
<dbReference type="EMBL" id="JWIC01000006">
    <property type="protein sequence ID" value="KID56854.1"/>
    <property type="molecule type" value="Genomic_DNA"/>
</dbReference>